<dbReference type="Proteomes" id="UP000198937">
    <property type="component" value="Unassembled WGS sequence"/>
</dbReference>
<accession>A0A1C6VIL2</accession>
<organism evidence="1 2">
    <name type="scientific">Micromonospora yangpuensis</name>
    <dbReference type="NCBI Taxonomy" id="683228"/>
    <lineage>
        <taxon>Bacteria</taxon>
        <taxon>Bacillati</taxon>
        <taxon>Actinomycetota</taxon>
        <taxon>Actinomycetes</taxon>
        <taxon>Micromonosporales</taxon>
        <taxon>Micromonosporaceae</taxon>
        <taxon>Micromonospora</taxon>
    </lineage>
</organism>
<dbReference type="Pfam" id="PF05331">
    <property type="entry name" value="DUF742"/>
    <property type="match status" value="1"/>
</dbReference>
<dbReference type="RefSeq" id="WP_091445647.1">
    <property type="nucleotide sequence ID" value="NZ_BMMJ01000003.1"/>
</dbReference>
<dbReference type="STRING" id="683228.GA0070617_5943"/>
<dbReference type="AlphaFoldDB" id="A0A1C6VIL2"/>
<dbReference type="EMBL" id="FMIA01000002">
    <property type="protein sequence ID" value="SCL66047.1"/>
    <property type="molecule type" value="Genomic_DNA"/>
</dbReference>
<protein>
    <recommendedName>
        <fullName evidence="3">DUF742 domain-containing protein</fullName>
    </recommendedName>
</protein>
<keyword evidence="2" id="KW-1185">Reference proteome</keyword>
<reference evidence="1 2" key="1">
    <citation type="submission" date="2016-06" db="EMBL/GenBank/DDBJ databases">
        <authorList>
            <person name="Kjaerup R.B."/>
            <person name="Dalgaard T.S."/>
            <person name="Juul-Madsen H.R."/>
        </authorList>
    </citation>
    <scope>NUCLEOTIDE SEQUENCE [LARGE SCALE GENOMIC DNA]</scope>
    <source>
        <strain evidence="1 2">DSM 45577</strain>
    </source>
</reference>
<name>A0A1C6VIL2_9ACTN</name>
<proteinExistence type="predicted"/>
<dbReference type="InterPro" id="IPR007995">
    <property type="entry name" value="DUF742"/>
</dbReference>
<evidence type="ECO:0000313" key="1">
    <source>
        <dbReference type="EMBL" id="SCL66047.1"/>
    </source>
</evidence>
<dbReference type="PANTHER" id="PTHR36221:SF1">
    <property type="entry name" value="DUF742 DOMAIN-CONTAINING PROTEIN"/>
    <property type="match status" value="1"/>
</dbReference>
<gene>
    <name evidence="1" type="ORF">GA0070617_5943</name>
</gene>
<dbReference type="OrthoDB" id="3296462at2"/>
<dbReference type="PANTHER" id="PTHR36221">
    <property type="entry name" value="DUF742 DOMAIN-CONTAINING PROTEIN"/>
    <property type="match status" value="1"/>
</dbReference>
<evidence type="ECO:0000313" key="2">
    <source>
        <dbReference type="Proteomes" id="UP000198937"/>
    </source>
</evidence>
<sequence length="114" mass="12073">MTHPKARPYTLTGGRTRTRQPLLLHALVSATTHAPPLPLRPLAPEAHALHAHTGDAAVSVAELSAAAGLPLGVTRVLVDDLVTAGLLTVHADTYQSPYDPGLLERVRDGIRRIA</sequence>
<evidence type="ECO:0008006" key="3">
    <source>
        <dbReference type="Google" id="ProtNLM"/>
    </source>
</evidence>